<keyword evidence="4 7" id="KW-1133">Transmembrane helix</keyword>
<feature type="transmembrane region" description="Helical" evidence="7">
    <location>
        <begin position="371"/>
        <end position="394"/>
    </location>
</feature>
<dbReference type="Pfam" id="PF12704">
    <property type="entry name" value="MacB_PCD"/>
    <property type="match status" value="1"/>
</dbReference>
<dbReference type="InterPro" id="IPR025857">
    <property type="entry name" value="MacB_PCD"/>
</dbReference>
<protein>
    <submittedName>
        <fullName evidence="10">ABC transporter permease</fullName>
    </submittedName>
</protein>
<evidence type="ECO:0000256" key="6">
    <source>
        <dbReference type="ARBA" id="ARBA00038076"/>
    </source>
</evidence>
<evidence type="ECO:0000256" key="7">
    <source>
        <dbReference type="SAM" id="Phobius"/>
    </source>
</evidence>
<proteinExistence type="inferred from homology"/>
<evidence type="ECO:0000256" key="1">
    <source>
        <dbReference type="ARBA" id="ARBA00004651"/>
    </source>
</evidence>
<keyword evidence="2" id="KW-1003">Cell membrane</keyword>
<comment type="subcellular location">
    <subcellularLocation>
        <location evidence="1">Cell membrane</location>
        <topology evidence="1">Multi-pass membrane protein</topology>
    </subcellularLocation>
</comment>
<evidence type="ECO:0000256" key="2">
    <source>
        <dbReference type="ARBA" id="ARBA00022475"/>
    </source>
</evidence>
<dbReference type="Proteomes" id="UP001218364">
    <property type="component" value="Unassembled WGS sequence"/>
</dbReference>
<keyword evidence="3 7" id="KW-0812">Transmembrane</keyword>
<evidence type="ECO:0000256" key="5">
    <source>
        <dbReference type="ARBA" id="ARBA00023136"/>
    </source>
</evidence>
<feature type="transmembrane region" description="Helical" evidence="7">
    <location>
        <begin position="284"/>
        <end position="312"/>
    </location>
</feature>
<dbReference type="Pfam" id="PF02687">
    <property type="entry name" value="FtsX"/>
    <property type="match status" value="1"/>
</dbReference>
<evidence type="ECO:0000259" key="8">
    <source>
        <dbReference type="Pfam" id="PF02687"/>
    </source>
</evidence>
<evidence type="ECO:0000313" key="11">
    <source>
        <dbReference type="Proteomes" id="UP001218364"/>
    </source>
</evidence>
<dbReference type="EMBL" id="JARCJK010000007">
    <property type="protein sequence ID" value="MDE4166873.1"/>
    <property type="molecule type" value="Genomic_DNA"/>
</dbReference>
<feature type="domain" description="ABC3 transporter permease C-terminal" evidence="8">
    <location>
        <begin position="292"/>
        <end position="404"/>
    </location>
</feature>
<sequence length="411" mass="43189">MIVLESFKVALRALQANLLRSFLTMLGVIVGVASVVSMVAFAAGAQRQISEQIKTLGANVLMIEPPRNSRGAGQAGRGAVSRLTEEDAEAIAANIAQIALTAPALRGNVLAVHKNRNTWTTVNGTTSSYFAIREWPLKQGRYFSQQEQSGAGKVAVLGQLTAEQLFGDTDPIGQVIRVLSVPFEVIGVLSEKGTSGWGRAQDQVVFVPIRTAKQRLIGSSNAVHRNSVEYILAKAVSSSAVPVAEKRMTALLRQRHRIGSGAANDFLVSDPASMMAAENAVKRALGWLLSGIASVSLIVGGIGIMNIMLVSVTERTREIGLRIAIGASPGHVQLQFLMEAVLLCVFGGAIGLAIGASAAVLVGQLAGWPVFLSPLSVIGGVAVSAVVGLIFGYFPARKASKMDPVAALKFE</sequence>
<dbReference type="RefSeq" id="WP_065271175.1">
    <property type="nucleotide sequence ID" value="NZ_CP015124.1"/>
</dbReference>
<feature type="transmembrane region" description="Helical" evidence="7">
    <location>
        <begin position="340"/>
        <end position="365"/>
    </location>
</feature>
<organism evidence="10 11">
    <name type="scientific">Phaeobacter gallaeciensis</name>
    <dbReference type="NCBI Taxonomy" id="60890"/>
    <lineage>
        <taxon>Bacteria</taxon>
        <taxon>Pseudomonadati</taxon>
        <taxon>Pseudomonadota</taxon>
        <taxon>Alphaproteobacteria</taxon>
        <taxon>Rhodobacterales</taxon>
        <taxon>Roseobacteraceae</taxon>
        <taxon>Phaeobacter</taxon>
    </lineage>
</organism>
<evidence type="ECO:0000256" key="4">
    <source>
        <dbReference type="ARBA" id="ARBA00022989"/>
    </source>
</evidence>
<evidence type="ECO:0000256" key="3">
    <source>
        <dbReference type="ARBA" id="ARBA00022692"/>
    </source>
</evidence>
<gene>
    <name evidence="10" type="ORF">PXK24_14340</name>
</gene>
<dbReference type="InterPro" id="IPR003838">
    <property type="entry name" value="ABC3_permease_C"/>
</dbReference>
<dbReference type="PANTHER" id="PTHR30572:SF4">
    <property type="entry name" value="ABC TRANSPORTER PERMEASE YTRF"/>
    <property type="match status" value="1"/>
</dbReference>
<feature type="transmembrane region" description="Helical" evidence="7">
    <location>
        <begin position="21"/>
        <end position="45"/>
    </location>
</feature>
<dbReference type="AlphaFoldDB" id="A0ABD4XBJ1"/>
<comment type="caution">
    <text evidence="10">The sequence shown here is derived from an EMBL/GenBank/DDBJ whole genome shotgun (WGS) entry which is preliminary data.</text>
</comment>
<dbReference type="PANTHER" id="PTHR30572">
    <property type="entry name" value="MEMBRANE COMPONENT OF TRANSPORTER-RELATED"/>
    <property type="match status" value="1"/>
</dbReference>
<dbReference type="GO" id="GO:0005886">
    <property type="term" value="C:plasma membrane"/>
    <property type="evidence" value="ECO:0007669"/>
    <property type="project" value="UniProtKB-SubCell"/>
</dbReference>
<reference evidence="10 11" key="1">
    <citation type="submission" date="2023-02" db="EMBL/GenBank/DDBJ databases">
        <title>Population genomics of bacteria associated with diatom.</title>
        <authorList>
            <person name="Xie J."/>
            <person name="Wang H."/>
        </authorList>
    </citation>
    <scope>NUCLEOTIDE SEQUENCE [LARGE SCALE GENOMIC DNA]</scope>
    <source>
        <strain evidence="10 11">PT47_8</strain>
    </source>
</reference>
<accession>A0ABD4XBJ1</accession>
<feature type="domain" description="MacB-like periplasmic core" evidence="9">
    <location>
        <begin position="21"/>
        <end position="250"/>
    </location>
</feature>
<evidence type="ECO:0000313" key="10">
    <source>
        <dbReference type="EMBL" id="MDE4166873.1"/>
    </source>
</evidence>
<evidence type="ECO:0000259" key="9">
    <source>
        <dbReference type="Pfam" id="PF12704"/>
    </source>
</evidence>
<name>A0ABD4XBJ1_9RHOB</name>
<keyword evidence="5 7" id="KW-0472">Membrane</keyword>
<comment type="similarity">
    <text evidence="6">Belongs to the ABC-4 integral membrane protein family.</text>
</comment>
<dbReference type="InterPro" id="IPR050250">
    <property type="entry name" value="Macrolide_Exporter_MacB"/>
</dbReference>